<keyword evidence="2 9" id="KW-0678">Repressor</keyword>
<dbReference type="NCBIfam" id="TIGR01169">
    <property type="entry name" value="rplA_bact"/>
    <property type="match status" value="1"/>
</dbReference>
<dbReference type="Proteomes" id="UP000176300">
    <property type="component" value="Unassembled WGS sequence"/>
</dbReference>
<gene>
    <name evidence="9" type="primary">rplA</name>
    <name evidence="10" type="ORF">A2373_03480</name>
</gene>
<comment type="similarity">
    <text evidence="1 9">Belongs to the universal ribosomal protein uL1 family.</text>
</comment>
<comment type="caution">
    <text evidence="10">The sequence shown here is derived from an EMBL/GenBank/DDBJ whole genome shotgun (WGS) entry which is preliminary data.</text>
</comment>
<dbReference type="InterPro" id="IPR016095">
    <property type="entry name" value="Ribosomal_uL1_3-a/b-sand"/>
</dbReference>
<evidence type="ECO:0000256" key="7">
    <source>
        <dbReference type="ARBA" id="ARBA00023274"/>
    </source>
</evidence>
<dbReference type="CDD" id="cd00403">
    <property type="entry name" value="Ribosomal_L1"/>
    <property type="match status" value="1"/>
</dbReference>
<dbReference type="EMBL" id="MFQS01000051">
    <property type="protein sequence ID" value="OGH82067.1"/>
    <property type="molecule type" value="Genomic_DNA"/>
</dbReference>
<evidence type="ECO:0000256" key="4">
    <source>
        <dbReference type="ARBA" id="ARBA00022845"/>
    </source>
</evidence>
<dbReference type="InterPro" id="IPR002143">
    <property type="entry name" value="Ribosomal_uL1"/>
</dbReference>
<accession>A0A1F6NDP3</accession>
<dbReference type="Gene3D" id="3.40.50.790">
    <property type="match status" value="1"/>
</dbReference>
<organism evidence="10 11">
    <name type="scientific">Candidatus Magasanikbacteria bacterium RIFOXYB1_FULL_40_15</name>
    <dbReference type="NCBI Taxonomy" id="1798697"/>
    <lineage>
        <taxon>Bacteria</taxon>
        <taxon>Candidatus Magasanikiibacteriota</taxon>
    </lineage>
</organism>
<evidence type="ECO:0000256" key="8">
    <source>
        <dbReference type="ARBA" id="ARBA00035241"/>
    </source>
</evidence>
<keyword evidence="7 9" id="KW-0687">Ribonucleoprotein</keyword>
<name>A0A1F6NDP3_9BACT</name>
<dbReference type="GO" id="GO:0006417">
    <property type="term" value="P:regulation of translation"/>
    <property type="evidence" value="ECO:0007669"/>
    <property type="project" value="UniProtKB-KW"/>
</dbReference>
<evidence type="ECO:0000256" key="9">
    <source>
        <dbReference type="HAMAP-Rule" id="MF_01318"/>
    </source>
</evidence>
<evidence type="ECO:0000256" key="5">
    <source>
        <dbReference type="ARBA" id="ARBA00022884"/>
    </source>
</evidence>
<dbReference type="SUPFAM" id="SSF56808">
    <property type="entry name" value="Ribosomal protein L1"/>
    <property type="match status" value="1"/>
</dbReference>
<reference evidence="10 11" key="1">
    <citation type="journal article" date="2016" name="Nat. Commun.">
        <title>Thousands of microbial genomes shed light on interconnected biogeochemical processes in an aquifer system.</title>
        <authorList>
            <person name="Anantharaman K."/>
            <person name="Brown C.T."/>
            <person name="Hug L.A."/>
            <person name="Sharon I."/>
            <person name="Castelle C.J."/>
            <person name="Probst A.J."/>
            <person name="Thomas B.C."/>
            <person name="Singh A."/>
            <person name="Wilkins M.J."/>
            <person name="Karaoz U."/>
            <person name="Brodie E.L."/>
            <person name="Williams K.H."/>
            <person name="Hubbard S.S."/>
            <person name="Banfield J.F."/>
        </authorList>
    </citation>
    <scope>NUCLEOTIDE SEQUENCE [LARGE SCALE GENOMIC DNA]</scope>
</reference>
<dbReference type="InterPro" id="IPR023674">
    <property type="entry name" value="Ribosomal_uL1-like"/>
</dbReference>
<keyword evidence="6 9" id="KW-0689">Ribosomal protein</keyword>
<comment type="subunit">
    <text evidence="9">Part of the 50S ribosomal subunit.</text>
</comment>
<dbReference type="HAMAP" id="MF_01318_B">
    <property type="entry name" value="Ribosomal_uL1_B"/>
    <property type="match status" value="1"/>
</dbReference>
<comment type="function">
    <text evidence="9">Protein L1 is also a translational repressor protein, it controls the translation of the L11 operon by binding to its mRNA.</text>
</comment>
<dbReference type="AlphaFoldDB" id="A0A1F6NDP3"/>
<sequence>MSKRMKELKTKVDKTKVYSLEEAIKLVKETSNVKFDASVEVHIKLGIDTKKSEQQIRTTVSLPHGTGKTKKVAAFVNANDEKAAKEAGADFVYGEEDIKKIKDTGKVEFEIAVATPDMMPKLAVAAKVLGPKGLMPNPKTDTVGQDIKKMITELKKGKAAFKNDDAGIVHQIIGKVSFQDSQLIENFKELIDVLKKSKPSSAKGIYLKTVHITSSMGPGIKVAVE</sequence>
<dbReference type="PANTHER" id="PTHR36427:SF3">
    <property type="entry name" value="LARGE RIBOSOMAL SUBUNIT PROTEIN UL1M"/>
    <property type="match status" value="1"/>
</dbReference>
<dbReference type="GO" id="GO:0015934">
    <property type="term" value="C:large ribosomal subunit"/>
    <property type="evidence" value="ECO:0007669"/>
    <property type="project" value="InterPro"/>
</dbReference>
<comment type="function">
    <text evidence="9">Binds directly to 23S rRNA. The L1 stalk is quite mobile in the ribosome, and is involved in E site tRNA release.</text>
</comment>
<evidence type="ECO:0000256" key="3">
    <source>
        <dbReference type="ARBA" id="ARBA00022730"/>
    </source>
</evidence>
<evidence type="ECO:0000256" key="6">
    <source>
        <dbReference type="ARBA" id="ARBA00022980"/>
    </source>
</evidence>
<dbReference type="PANTHER" id="PTHR36427">
    <property type="entry name" value="54S RIBOSOMAL PROTEIN L1, MITOCHONDRIAL"/>
    <property type="match status" value="1"/>
</dbReference>
<evidence type="ECO:0000313" key="11">
    <source>
        <dbReference type="Proteomes" id="UP000176300"/>
    </source>
</evidence>
<dbReference type="InterPro" id="IPR028364">
    <property type="entry name" value="Ribosomal_uL1/biogenesis"/>
</dbReference>
<evidence type="ECO:0000313" key="10">
    <source>
        <dbReference type="EMBL" id="OGH82067.1"/>
    </source>
</evidence>
<dbReference type="GO" id="GO:0000049">
    <property type="term" value="F:tRNA binding"/>
    <property type="evidence" value="ECO:0007669"/>
    <property type="project" value="UniProtKB-KW"/>
</dbReference>
<dbReference type="Pfam" id="PF00687">
    <property type="entry name" value="Ribosomal_L1"/>
    <property type="match status" value="1"/>
</dbReference>
<dbReference type="PIRSF" id="PIRSF002155">
    <property type="entry name" value="Ribosomal_L1"/>
    <property type="match status" value="1"/>
</dbReference>
<dbReference type="GO" id="GO:0019843">
    <property type="term" value="F:rRNA binding"/>
    <property type="evidence" value="ECO:0007669"/>
    <property type="project" value="UniProtKB-UniRule"/>
</dbReference>
<dbReference type="GO" id="GO:0006412">
    <property type="term" value="P:translation"/>
    <property type="evidence" value="ECO:0007669"/>
    <property type="project" value="UniProtKB-UniRule"/>
</dbReference>
<dbReference type="InterPro" id="IPR005878">
    <property type="entry name" value="Ribosom_uL1_bac-type"/>
</dbReference>
<keyword evidence="4 9" id="KW-0810">Translation regulation</keyword>
<keyword evidence="5 9" id="KW-0694">RNA-binding</keyword>
<proteinExistence type="inferred from homology"/>
<dbReference type="FunFam" id="3.40.50.790:FF:000001">
    <property type="entry name" value="50S ribosomal protein L1"/>
    <property type="match status" value="1"/>
</dbReference>
<dbReference type="GO" id="GO:0003735">
    <property type="term" value="F:structural constituent of ribosome"/>
    <property type="evidence" value="ECO:0007669"/>
    <property type="project" value="InterPro"/>
</dbReference>
<evidence type="ECO:0000256" key="2">
    <source>
        <dbReference type="ARBA" id="ARBA00022491"/>
    </source>
</evidence>
<keyword evidence="9" id="KW-0820">tRNA-binding</keyword>
<protein>
    <recommendedName>
        <fullName evidence="8 9">Large ribosomal subunit protein uL1</fullName>
    </recommendedName>
</protein>
<keyword evidence="3 9" id="KW-0699">rRNA-binding</keyword>
<evidence type="ECO:0000256" key="1">
    <source>
        <dbReference type="ARBA" id="ARBA00010531"/>
    </source>
</evidence>
<dbReference type="Gene3D" id="3.30.190.20">
    <property type="match status" value="1"/>
</dbReference>
<dbReference type="STRING" id="1798697.A2373_03480"/>